<proteinExistence type="predicted"/>
<protein>
    <submittedName>
        <fullName evidence="2">Uncharacterized protein</fullName>
    </submittedName>
</protein>
<accession>A0A1W1DTI6</accession>
<organism evidence="2">
    <name type="scientific">hydrothermal vent metagenome</name>
    <dbReference type="NCBI Taxonomy" id="652676"/>
    <lineage>
        <taxon>unclassified sequences</taxon>
        <taxon>metagenomes</taxon>
        <taxon>ecological metagenomes</taxon>
    </lineage>
</organism>
<sequence>MTNESDGLVVQIKASKIYLAISIGVYLLSLFSAWHYFYNIWLSLGISLASSAWLANFLPKNVLLTQPHSITKIVLNKKQITIEKNNQSTTGQYPWFYPAYQSRFLVIIEAGKESVVVFKDAIDSQSLSQLNRYLNANT</sequence>
<name>A0A1W1DTI6_9ZZZZ</name>
<keyword evidence="1" id="KW-0812">Transmembrane</keyword>
<keyword evidence="1" id="KW-0472">Membrane</keyword>
<feature type="transmembrane region" description="Helical" evidence="1">
    <location>
        <begin position="17"/>
        <end position="34"/>
    </location>
</feature>
<evidence type="ECO:0000256" key="1">
    <source>
        <dbReference type="SAM" id="Phobius"/>
    </source>
</evidence>
<reference evidence="2" key="1">
    <citation type="submission" date="2016-10" db="EMBL/GenBank/DDBJ databases">
        <authorList>
            <person name="de Groot N.N."/>
        </authorList>
    </citation>
    <scope>NUCLEOTIDE SEQUENCE</scope>
</reference>
<keyword evidence="1" id="KW-1133">Transmembrane helix</keyword>
<evidence type="ECO:0000313" key="2">
    <source>
        <dbReference type="EMBL" id="SFV84999.1"/>
    </source>
</evidence>
<gene>
    <name evidence="2" type="ORF">MNB_SUP05-7-134</name>
</gene>
<dbReference type="EMBL" id="FPHW01000183">
    <property type="protein sequence ID" value="SFV84999.1"/>
    <property type="molecule type" value="Genomic_DNA"/>
</dbReference>
<dbReference type="AlphaFoldDB" id="A0A1W1DTI6"/>